<gene>
    <name evidence="2" type="ORF">LWI28_008954</name>
</gene>
<keyword evidence="3" id="KW-1185">Reference proteome</keyword>
<dbReference type="Gene3D" id="3.40.50.1820">
    <property type="entry name" value="alpha/beta hydrolase"/>
    <property type="match status" value="1"/>
</dbReference>
<comment type="similarity">
    <text evidence="1">Belongs to the peptidase S10 family.</text>
</comment>
<comment type="caution">
    <text evidence="2">The sequence shown here is derived from an EMBL/GenBank/DDBJ whole genome shotgun (WGS) entry which is preliminary data.</text>
</comment>
<dbReference type="GO" id="GO:0004185">
    <property type="term" value="F:serine-type carboxypeptidase activity"/>
    <property type="evidence" value="ECO:0007669"/>
    <property type="project" value="InterPro"/>
</dbReference>
<accession>A0AAD5IL31</accession>
<evidence type="ECO:0000313" key="3">
    <source>
        <dbReference type="Proteomes" id="UP001064489"/>
    </source>
</evidence>
<organism evidence="2 3">
    <name type="scientific">Acer negundo</name>
    <name type="common">Box elder</name>
    <dbReference type="NCBI Taxonomy" id="4023"/>
    <lineage>
        <taxon>Eukaryota</taxon>
        <taxon>Viridiplantae</taxon>
        <taxon>Streptophyta</taxon>
        <taxon>Embryophyta</taxon>
        <taxon>Tracheophyta</taxon>
        <taxon>Spermatophyta</taxon>
        <taxon>Magnoliopsida</taxon>
        <taxon>eudicotyledons</taxon>
        <taxon>Gunneridae</taxon>
        <taxon>Pentapetalae</taxon>
        <taxon>rosids</taxon>
        <taxon>malvids</taxon>
        <taxon>Sapindales</taxon>
        <taxon>Sapindaceae</taxon>
        <taxon>Hippocastanoideae</taxon>
        <taxon>Acereae</taxon>
        <taxon>Acer</taxon>
    </lineage>
</organism>
<dbReference type="SUPFAM" id="SSF53474">
    <property type="entry name" value="alpha/beta-Hydrolases"/>
    <property type="match status" value="2"/>
</dbReference>
<proteinExistence type="inferred from homology"/>
<dbReference type="Gene3D" id="6.10.250.940">
    <property type="match status" value="1"/>
</dbReference>
<dbReference type="Proteomes" id="UP001064489">
    <property type="component" value="Chromosome 7"/>
</dbReference>
<dbReference type="AlphaFoldDB" id="A0AAD5IL31"/>
<dbReference type="EMBL" id="JAJSOW010000104">
    <property type="protein sequence ID" value="KAI9169209.1"/>
    <property type="molecule type" value="Genomic_DNA"/>
</dbReference>
<name>A0AAD5IL31_ACENE</name>
<reference evidence="2" key="2">
    <citation type="submission" date="2023-02" db="EMBL/GenBank/DDBJ databases">
        <authorList>
            <person name="Swenson N.G."/>
            <person name="Wegrzyn J.L."/>
            <person name="Mcevoy S.L."/>
        </authorList>
    </citation>
    <scope>NUCLEOTIDE SEQUENCE</scope>
    <source>
        <strain evidence="2">91603</strain>
        <tissue evidence="2">Leaf</tissue>
    </source>
</reference>
<evidence type="ECO:0000313" key="2">
    <source>
        <dbReference type="EMBL" id="KAI9169209.1"/>
    </source>
</evidence>
<dbReference type="Pfam" id="PF00450">
    <property type="entry name" value="Peptidase_S10"/>
    <property type="match status" value="2"/>
</dbReference>
<evidence type="ECO:0000256" key="1">
    <source>
        <dbReference type="ARBA" id="ARBA00009431"/>
    </source>
</evidence>
<dbReference type="InterPro" id="IPR029058">
    <property type="entry name" value="AB_hydrolase_fold"/>
</dbReference>
<sequence>MKRSPRYCPGVVFSWELDPEIWALLEVDRVTWLPSQPPVNFRQYSGYVTVDEKQGKVLFYWFFEATQNCKSLRTSLSYCGPMETKPKSKLLPSFDQILSTFDLIDMYSLYTPTCPLPRPFATATAAATAASLRATSLSLISAGYDPCIMNYATTYFNHSDVQQALHANVTKISHPWILCRSSSSF</sequence>
<dbReference type="GO" id="GO:0006508">
    <property type="term" value="P:proteolysis"/>
    <property type="evidence" value="ECO:0007669"/>
    <property type="project" value="InterPro"/>
</dbReference>
<protein>
    <submittedName>
        <fullName evidence="2">Uncharacterized protein</fullName>
    </submittedName>
</protein>
<dbReference type="InterPro" id="IPR001563">
    <property type="entry name" value="Peptidase_S10"/>
</dbReference>
<reference evidence="2" key="1">
    <citation type="journal article" date="2022" name="Plant J.">
        <title>Strategies of tolerance reflected in two North American maple genomes.</title>
        <authorList>
            <person name="McEvoy S.L."/>
            <person name="Sezen U.U."/>
            <person name="Trouern-Trend A."/>
            <person name="McMahon S.M."/>
            <person name="Schaberg P.G."/>
            <person name="Yang J."/>
            <person name="Wegrzyn J.L."/>
            <person name="Swenson N.G."/>
        </authorList>
    </citation>
    <scope>NUCLEOTIDE SEQUENCE</scope>
    <source>
        <strain evidence="2">91603</strain>
    </source>
</reference>